<organism evidence="3 4">
    <name type="scientific">Arabidopsis thaliana</name>
    <name type="common">Mouse-ear cress</name>
    <dbReference type="NCBI Taxonomy" id="3702"/>
    <lineage>
        <taxon>Eukaryota</taxon>
        <taxon>Viridiplantae</taxon>
        <taxon>Streptophyta</taxon>
        <taxon>Embryophyta</taxon>
        <taxon>Tracheophyta</taxon>
        <taxon>Spermatophyta</taxon>
        <taxon>Magnoliopsida</taxon>
        <taxon>eudicotyledons</taxon>
        <taxon>Gunneridae</taxon>
        <taxon>Pentapetalae</taxon>
        <taxon>rosids</taxon>
        <taxon>malvids</taxon>
        <taxon>Brassicales</taxon>
        <taxon>Brassicaceae</taxon>
        <taxon>Camelineae</taxon>
        <taxon>Arabidopsis</taxon>
    </lineage>
</organism>
<feature type="compositionally biased region" description="Basic and acidic residues" evidence="1">
    <location>
        <begin position="1"/>
        <end position="11"/>
    </location>
</feature>
<feature type="region of interest" description="Disordered" evidence="1">
    <location>
        <begin position="1"/>
        <end position="25"/>
    </location>
</feature>
<dbReference type="AlphaFoldDB" id="A0A1P8B6C9"/>
<dbReference type="KEGG" id="ath:AT4G05097"/>
<sequence length="143" mass="16423">MLGSREGDKTQVRQSIKRSGGVKLALNMKLPQTAKLTPHPKNKCSLNSAFPEQRTQSEGIERPHLLMQSLDGQKGEALAKSEQRRKSEKEVFDRLHRACFDQGDDGITTSRTHNPPPITRNCVSYHRLFWQTYHLKTQRTREI</sequence>
<reference evidence="4" key="2">
    <citation type="journal article" date="2017" name="Plant J.">
        <title>Araport11: a complete reannotation of the Arabidopsis thaliana reference genome.</title>
        <authorList>
            <person name="Cheng C.Y."/>
            <person name="Krishnakumar V."/>
            <person name="Chan A.P."/>
            <person name="Thibaud-Nissen F."/>
            <person name="Schobel S."/>
            <person name="Town C.D."/>
        </authorList>
    </citation>
    <scope>GENOME REANNOTATION</scope>
    <source>
        <strain evidence="4">cv. Columbia</strain>
    </source>
</reference>
<dbReference type="TAIR" id="AT4G05097"/>
<accession>A0A1P8B6C9</accession>
<dbReference type="ExpressionAtlas" id="A0A1P8B6C9">
    <property type="expression patterns" value="baseline"/>
</dbReference>
<dbReference type="GeneID" id="28719608"/>
<evidence type="ECO:0000313" key="4">
    <source>
        <dbReference type="Proteomes" id="UP000006548"/>
    </source>
</evidence>
<protein>
    <submittedName>
        <fullName evidence="3">Uncharacterized protein</fullName>
    </submittedName>
</protein>
<reference evidence="3 4" key="1">
    <citation type="journal article" date="1999" name="Nature">
        <title>Sequence and analysis of chromosome 4 of the plant Arabidopsis thaliana.</title>
        <authorList>
            <consortium name="EU"/>
            <consortium name="CSHL and WU Arabidopsis Sequencing Project"/>
            <person name="Mayer K."/>
            <person name="Schuller C."/>
            <person name="Wambutt R."/>
            <person name="Murphy G."/>
            <person name="Volckaert G."/>
            <person name="Pohl T."/>
            <person name="Dusterhoft A."/>
            <person name="Stiekema W."/>
            <person name="Entian K.D."/>
            <person name="Terryn N."/>
            <person name="Harris B."/>
            <person name="Ansorge W."/>
            <person name="Brandt P."/>
            <person name="Grivell L."/>
            <person name="Rieger M."/>
            <person name="Weichselgartner M."/>
            <person name="de Simone V."/>
            <person name="Obermaier B."/>
            <person name="Mache R."/>
            <person name="Muller M."/>
            <person name="Kreis M."/>
            <person name="Delseny M."/>
            <person name="Puigdomenech P."/>
            <person name="Watson M."/>
            <person name="Schmidtheini T."/>
            <person name="Reichert B."/>
            <person name="Portatelle D."/>
            <person name="Perez-Alonso M."/>
            <person name="Boutry M."/>
            <person name="Bancroft I."/>
            <person name="Vos P."/>
            <person name="Hoheisel J."/>
            <person name="Zimmermann W."/>
            <person name="Wedler H."/>
            <person name="Ridley P."/>
            <person name="Langham S.A."/>
            <person name="McCullagh B."/>
            <person name="Bilham L."/>
            <person name="Robben J."/>
            <person name="Van der Schueren J."/>
            <person name="Grymonprez B."/>
            <person name="Chuang Y.J."/>
            <person name="Vandenbussche F."/>
            <person name="Braeken M."/>
            <person name="Weltjens I."/>
            <person name="Voet M."/>
            <person name="Bastiaens I."/>
            <person name="Aert R."/>
            <person name="Defoor E."/>
            <person name="Weitzenegger T."/>
            <person name="Bothe G."/>
            <person name="Ramsperger U."/>
            <person name="Hilbert H."/>
            <person name="Braun M."/>
            <person name="Holzer E."/>
            <person name="Brandt A."/>
            <person name="Peters S."/>
            <person name="van Staveren M."/>
            <person name="Dirske W."/>
            <person name="Mooijman P."/>
            <person name="Klein Lankhorst R."/>
            <person name="Rose M."/>
            <person name="Hauf J."/>
            <person name="Kotter P."/>
            <person name="Berneiser S."/>
            <person name="Hempel S."/>
            <person name="Feldpausch M."/>
            <person name="Lamberth S."/>
            <person name="Van den Daele H."/>
            <person name="De Keyser A."/>
            <person name="Buysshaert C."/>
            <person name="Gielen J."/>
            <person name="Villarroel R."/>
            <person name="De Clercq R."/>
            <person name="Van Montagu M."/>
            <person name="Rogers J."/>
            <person name="Cronin A."/>
            <person name="Quail M."/>
            <person name="Bray-Allen S."/>
            <person name="Clark L."/>
            <person name="Doggett J."/>
            <person name="Hall S."/>
            <person name="Kay M."/>
            <person name="Lennard N."/>
            <person name="McLay K."/>
            <person name="Mayes R."/>
            <person name="Pettett A."/>
            <person name="Rajandream M.A."/>
            <person name="Lyne M."/>
            <person name="Benes V."/>
            <person name="Rechmann S."/>
            <person name="Borkova D."/>
            <person name="Blocker H."/>
            <person name="Scharfe M."/>
            <person name="Grimm M."/>
            <person name="Lohnert T.H."/>
            <person name="Dose S."/>
            <person name="de Haan M."/>
            <person name="Maarse A."/>
            <person name="Schafer M."/>
            <person name="Muller-Auer S."/>
            <person name="Gabel C."/>
            <person name="Fuchs M."/>
            <person name="Fartmann B."/>
            <person name="Granderath K."/>
            <person name="Dauner D."/>
            <person name="Herzl A."/>
            <person name="Neumann S."/>
            <person name="Argiriou A."/>
            <person name="Vitale D."/>
            <person name="Liguori R."/>
            <person name="Piravandi E."/>
            <person name="Massenet O."/>
            <person name="Quigley F."/>
            <person name="Clabauld G."/>
            <person name="Mundlein A."/>
            <person name="Felber R."/>
            <person name="Schnabl S."/>
            <person name="Hiller R."/>
            <person name="Schmidt W."/>
            <person name="Lecharny A."/>
            <person name="Aubourg S."/>
            <person name="Chefdor F."/>
            <person name="Cooke R."/>
            <person name="Berger C."/>
            <person name="Montfort A."/>
            <person name="Casacuberta E."/>
            <person name="Gibbons T."/>
            <person name="Weber N."/>
            <person name="Vandenbol M."/>
            <person name="Bargues M."/>
            <person name="Terol J."/>
            <person name="Torres A."/>
            <person name="Perez-Perez A."/>
            <person name="Purnelle B."/>
            <person name="Bent E."/>
            <person name="Johnson S."/>
            <person name="Tacon D."/>
            <person name="Jesse T."/>
            <person name="Heijnen L."/>
            <person name="Schwarz S."/>
            <person name="Scholler P."/>
            <person name="Heber S."/>
            <person name="Francs P."/>
            <person name="Bielke C."/>
            <person name="Frishman D."/>
            <person name="Haase D."/>
            <person name="Lemcke K."/>
            <person name="Mewes H.W."/>
            <person name="Stocker S."/>
            <person name="Zaccaria P."/>
            <person name="Bevan M."/>
            <person name="Wilson R.K."/>
            <person name="de la Bastide M."/>
            <person name="Habermann K."/>
            <person name="Parnell L."/>
            <person name="Dedhia N."/>
            <person name="Gnoj L."/>
            <person name="Schutz K."/>
            <person name="Huang E."/>
            <person name="Spiegel L."/>
            <person name="Sehkon M."/>
            <person name="Murray J."/>
            <person name="Sheet P."/>
            <person name="Cordes M."/>
            <person name="Abu-Threideh J."/>
            <person name="Stoneking T."/>
            <person name="Kalicki J."/>
            <person name="Graves T."/>
            <person name="Harmon G."/>
            <person name="Edwards J."/>
            <person name="Latreille P."/>
            <person name="Courtney L."/>
            <person name="Cloud J."/>
            <person name="Abbott A."/>
            <person name="Scott K."/>
            <person name="Johnson D."/>
            <person name="Minx P."/>
            <person name="Bentley D."/>
            <person name="Fulton B."/>
            <person name="Miller N."/>
            <person name="Greco T."/>
            <person name="Kemp K."/>
            <person name="Kramer J."/>
            <person name="Fulton L."/>
            <person name="Mardis E."/>
            <person name="Dante M."/>
            <person name="Pepin K."/>
            <person name="Hillier L."/>
            <person name="Nelson J."/>
            <person name="Spieth J."/>
            <person name="Ryan E."/>
            <person name="Andrews S."/>
            <person name="Geisel C."/>
            <person name="Layman D."/>
            <person name="Du H."/>
            <person name="Ali J."/>
            <person name="Berghoff A."/>
            <person name="Jones K."/>
            <person name="Drone K."/>
            <person name="Cotton M."/>
            <person name="Joshu C."/>
            <person name="Antonoiu B."/>
            <person name="Zidanic M."/>
            <person name="Strong C."/>
            <person name="Sun H."/>
            <person name="Lamar B."/>
            <person name="Yordan C."/>
            <person name="Ma P."/>
            <person name="Zhong J."/>
            <person name="Preston R."/>
            <person name="Vil D."/>
            <person name="Shekher M."/>
            <person name="Matero A."/>
            <person name="Shah R."/>
            <person name="Swaby I.K."/>
            <person name="O'Shaughnessy A."/>
            <person name="Rodriguez M."/>
            <person name="Hoffmann J."/>
            <person name="Till S."/>
            <person name="Granat S."/>
            <person name="Shohdy N."/>
            <person name="Hasegawa A."/>
            <person name="Hameed A."/>
            <person name="Lodhi M."/>
            <person name="Johnson A."/>
            <person name="Chen E."/>
            <person name="Marra M."/>
            <person name="Martienssen R."/>
            <person name="McCombie W.R."/>
        </authorList>
    </citation>
    <scope>NUCLEOTIDE SEQUENCE [LARGE SCALE GENOMIC DNA]</scope>
    <source>
        <strain evidence="4">cv. Columbia</strain>
    </source>
</reference>
<dbReference type="InParanoid" id="A0A1P8B6C9"/>
<dbReference type="EMBL" id="CP002687">
    <property type="protein sequence ID" value="ANM67147.1"/>
    <property type="molecule type" value="Genomic_DNA"/>
</dbReference>
<dbReference type="Araport" id="AT4G05097"/>
<dbReference type="RefSeq" id="NP_001328995.1">
    <property type="nucleotide sequence ID" value="NM_001340531.1"/>
</dbReference>
<proteinExistence type="predicted"/>
<gene>
    <name evidence="2 3" type="ordered locus">At4g05097</name>
</gene>
<keyword evidence="4" id="KW-1185">Reference proteome</keyword>
<name>A0A1P8B6C9_ARATH</name>
<dbReference type="Proteomes" id="UP000006548">
    <property type="component" value="Chromosome 4"/>
</dbReference>
<evidence type="ECO:0000313" key="3">
    <source>
        <dbReference type="EMBL" id="ANM67147.1"/>
    </source>
</evidence>
<evidence type="ECO:0000256" key="1">
    <source>
        <dbReference type="SAM" id="MobiDB-lite"/>
    </source>
</evidence>
<evidence type="ECO:0000313" key="2">
    <source>
        <dbReference type="Araport" id="AT4G05097"/>
    </source>
</evidence>